<name>A0ABW1KPD9_9ACTN</name>
<protein>
    <submittedName>
        <fullName evidence="3">MBL fold metallo-hydrolase</fullName>
    </submittedName>
</protein>
<evidence type="ECO:0000259" key="2">
    <source>
        <dbReference type="SMART" id="SM00849"/>
    </source>
</evidence>
<keyword evidence="1" id="KW-0255">Endonuclease</keyword>
<reference evidence="4" key="1">
    <citation type="journal article" date="2019" name="Int. J. Syst. Evol. Microbiol.">
        <title>The Global Catalogue of Microorganisms (GCM) 10K type strain sequencing project: providing services to taxonomists for standard genome sequencing and annotation.</title>
        <authorList>
            <consortium name="The Broad Institute Genomics Platform"/>
            <consortium name="The Broad Institute Genome Sequencing Center for Infectious Disease"/>
            <person name="Wu L."/>
            <person name="Ma J."/>
        </authorList>
    </citation>
    <scope>NUCLEOTIDE SEQUENCE [LARGE SCALE GENOMIC DNA]</scope>
    <source>
        <strain evidence="4">ZS-35-S2</strain>
    </source>
</reference>
<proteinExistence type="predicted"/>
<dbReference type="RefSeq" id="WP_377432433.1">
    <property type="nucleotide sequence ID" value="NZ_JBHSPR010000064.1"/>
</dbReference>
<gene>
    <name evidence="3" type="ORF">ACFP2T_41835</name>
</gene>
<dbReference type="Pfam" id="PF12706">
    <property type="entry name" value="Lactamase_B_2"/>
    <property type="match status" value="1"/>
</dbReference>
<dbReference type="Proteomes" id="UP001596203">
    <property type="component" value="Unassembled WGS sequence"/>
</dbReference>
<evidence type="ECO:0000313" key="3">
    <source>
        <dbReference type="EMBL" id="MFC6022684.1"/>
    </source>
</evidence>
<dbReference type="Gene3D" id="3.60.15.10">
    <property type="entry name" value="Ribonuclease Z/Hydroxyacylglutathione hydrolase-like"/>
    <property type="match status" value="1"/>
</dbReference>
<keyword evidence="4" id="KW-1185">Reference proteome</keyword>
<sequence>MRLLPLGRLAGMPADGQASSGYLVEFGGTRIMLDAGPGTALNLSRHLGDRRLDGVFISHLHTDHLLDVLPIGKMLLRRRLRADLNTGRAGIDENVPLVPLLVPAGARAVLDRYAALFPVTTHPVLDRAFELAFDVREYEPGEVHRLGELSLRYALLKHVAADCGVRIEAGGRSLVYTGDTGVTPALPELAEGADLLLSESTLRETDTTGHGHLSSRDAGYAAREAGVGALVLTHFSSTDPAEHEWHLARAAEIFGGPVDIARIDQSRTIDSREAIE</sequence>
<dbReference type="PANTHER" id="PTHR46018">
    <property type="entry name" value="ZINC PHOSPHODIESTERASE ELAC PROTEIN 1"/>
    <property type="match status" value="1"/>
</dbReference>
<feature type="domain" description="Metallo-beta-lactamase" evidence="2">
    <location>
        <begin position="18"/>
        <end position="212"/>
    </location>
</feature>
<dbReference type="InterPro" id="IPR001279">
    <property type="entry name" value="Metallo-B-lactamas"/>
</dbReference>
<dbReference type="SUPFAM" id="SSF56281">
    <property type="entry name" value="Metallo-hydrolase/oxidoreductase"/>
    <property type="match status" value="1"/>
</dbReference>
<evidence type="ECO:0000313" key="4">
    <source>
        <dbReference type="Proteomes" id="UP001596203"/>
    </source>
</evidence>
<dbReference type="CDD" id="cd07716">
    <property type="entry name" value="RNaseZ_short-form-like_MBL-fold"/>
    <property type="match status" value="1"/>
</dbReference>
<keyword evidence="1" id="KW-0540">Nuclease</keyword>
<comment type="caution">
    <text evidence="3">The sequence shown here is derived from an EMBL/GenBank/DDBJ whole genome shotgun (WGS) entry which is preliminary data.</text>
</comment>
<dbReference type="PANTHER" id="PTHR46018:SF2">
    <property type="entry name" value="ZINC PHOSPHODIESTERASE ELAC PROTEIN 1"/>
    <property type="match status" value="1"/>
</dbReference>
<organism evidence="3 4">
    <name type="scientific">Plantactinospora solaniradicis</name>
    <dbReference type="NCBI Taxonomy" id="1723736"/>
    <lineage>
        <taxon>Bacteria</taxon>
        <taxon>Bacillati</taxon>
        <taxon>Actinomycetota</taxon>
        <taxon>Actinomycetes</taxon>
        <taxon>Micromonosporales</taxon>
        <taxon>Micromonosporaceae</taxon>
        <taxon>Plantactinospora</taxon>
    </lineage>
</organism>
<dbReference type="EMBL" id="JBHSPR010000064">
    <property type="protein sequence ID" value="MFC6022684.1"/>
    <property type="molecule type" value="Genomic_DNA"/>
</dbReference>
<evidence type="ECO:0000256" key="1">
    <source>
        <dbReference type="ARBA" id="ARBA00022759"/>
    </source>
</evidence>
<dbReference type="InterPro" id="IPR036866">
    <property type="entry name" value="RibonucZ/Hydroxyglut_hydro"/>
</dbReference>
<keyword evidence="1" id="KW-0378">Hydrolase</keyword>
<accession>A0ABW1KPD9</accession>
<dbReference type="SMART" id="SM00849">
    <property type="entry name" value="Lactamase_B"/>
    <property type="match status" value="1"/>
</dbReference>